<organism evidence="12">
    <name type="scientific">marine metagenome</name>
    <dbReference type="NCBI Taxonomy" id="408172"/>
    <lineage>
        <taxon>unclassified sequences</taxon>
        <taxon>metagenomes</taxon>
        <taxon>ecological metagenomes</taxon>
    </lineage>
</organism>
<dbReference type="SUPFAM" id="SSF51395">
    <property type="entry name" value="FMN-linked oxidoreductases"/>
    <property type="match status" value="1"/>
</dbReference>
<proteinExistence type="inferred from homology"/>
<dbReference type="CDD" id="cd04738">
    <property type="entry name" value="DHOD_2_like"/>
    <property type="match status" value="1"/>
</dbReference>
<dbReference type="NCBIfam" id="TIGR01036">
    <property type="entry name" value="pyrD_sub2"/>
    <property type="match status" value="1"/>
</dbReference>
<name>A0A381SNP0_9ZZZZ</name>
<dbReference type="PROSITE" id="PS00911">
    <property type="entry name" value="DHODEHASE_1"/>
    <property type="match status" value="1"/>
</dbReference>
<dbReference type="InterPro" id="IPR013785">
    <property type="entry name" value="Aldolase_TIM"/>
</dbReference>
<feature type="domain" description="Dihydroorotate dehydrogenase catalytic" evidence="11">
    <location>
        <begin position="53"/>
        <end position="348"/>
    </location>
</feature>
<dbReference type="InterPro" id="IPR005719">
    <property type="entry name" value="Dihydroorotate_DH_2"/>
</dbReference>
<evidence type="ECO:0000256" key="3">
    <source>
        <dbReference type="ARBA" id="ARBA00005161"/>
    </source>
</evidence>
<evidence type="ECO:0000259" key="11">
    <source>
        <dbReference type="Pfam" id="PF01180"/>
    </source>
</evidence>
<evidence type="ECO:0000256" key="4">
    <source>
        <dbReference type="ARBA" id="ARBA00005359"/>
    </source>
</evidence>
<dbReference type="GO" id="GO:0106430">
    <property type="term" value="F:dihydroorotate dehydrogenase (quinone) activity"/>
    <property type="evidence" value="ECO:0007669"/>
    <property type="project" value="UniProtKB-EC"/>
</dbReference>
<comment type="catalytic activity">
    <reaction evidence="10">
        <text>(S)-dihydroorotate + a quinone = orotate + a quinol</text>
        <dbReference type="Rhea" id="RHEA:30187"/>
        <dbReference type="ChEBI" id="CHEBI:24646"/>
        <dbReference type="ChEBI" id="CHEBI:30839"/>
        <dbReference type="ChEBI" id="CHEBI:30864"/>
        <dbReference type="ChEBI" id="CHEBI:132124"/>
        <dbReference type="EC" id="1.3.5.2"/>
    </reaction>
</comment>
<reference evidence="12" key="1">
    <citation type="submission" date="2018-05" db="EMBL/GenBank/DDBJ databases">
        <authorList>
            <person name="Lanie J.A."/>
            <person name="Ng W.-L."/>
            <person name="Kazmierczak K.M."/>
            <person name="Andrzejewski T.M."/>
            <person name="Davidsen T.M."/>
            <person name="Wayne K.J."/>
            <person name="Tettelin H."/>
            <person name="Glass J.I."/>
            <person name="Rusch D."/>
            <person name="Podicherti R."/>
            <person name="Tsui H.-C.T."/>
            <person name="Winkler M.E."/>
        </authorList>
    </citation>
    <scope>NUCLEOTIDE SEQUENCE</scope>
</reference>
<dbReference type="EMBL" id="UINC01003278">
    <property type="protein sequence ID" value="SVA04918.1"/>
    <property type="molecule type" value="Genomic_DNA"/>
</dbReference>
<evidence type="ECO:0000256" key="7">
    <source>
        <dbReference type="ARBA" id="ARBA00022643"/>
    </source>
</evidence>
<comment type="pathway">
    <text evidence="3">Pyrimidine metabolism; UMP biosynthesis via de novo pathway; orotate from (S)-dihydroorotate (quinone route): step 1/1.</text>
</comment>
<dbReference type="NCBIfam" id="NF003652">
    <property type="entry name" value="PRK05286.2-5"/>
    <property type="match status" value="1"/>
</dbReference>
<sequence>MGLAWRALASPTLKLIDSERAHSLSLSILSSFGERSSGQYLMNRLYRTPELPIEVFEKLFQHPLGLAAGFDKGAEALLSWSALGFSWSEYGGITRYPQDGNPKPRMFRANKDKALVNSMGLNNPGVSAVRDRLISRRATNRWPKSPVAANIGRSMKVANEYAGDDYAATLDTLWDHADLFVLNTSSPNTPGLRDLQGKELLEGVLESCGEIRRRKAEPKPILLKLSPDASDDEILESTSSAIGLGIDGFVATNTTIKRPVPLTTQSRKAFAHDGGLSGRPLHDRAIEVIDLVYQESQGKVPIVGVGGIESKDTAWNAIYSGASLLQMYSALVFKGPSVVSEIVKGLKSKTKELGFSNISEVVGHKHI</sequence>
<dbReference type="GO" id="GO:0044205">
    <property type="term" value="P:'de novo' UMP biosynthetic process"/>
    <property type="evidence" value="ECO:0007669"/>
    <property type="project" value="UniProtKB-UniPathway"/>
</dbReference>
<comment type="similarity">
    <text evidence="4">Belongs to the dihydroorotate dehydrogenase family. Type 2 subfamily.</text>
</comment>
<dbReference type="GO" id="GO:0016020">
    <property type="term" value="C:membrane"/>
    <property type="evidence" value="ECO:0007669"/>
    <property type="project" value="UniProtKB-SubCell"/>
</dbReference>
<dbReference type="InterPro" id="IPR005720">
    <property type="entry name" value="Dihydroorotate_DH_cat"/>
</dbReference>
<dbReference type="EC" id="1.3.5.2" evidence="5"/>
<dbReference type="Pfam" id="PF01180">
    <property type="entry name" value="DHO_dh"/>
    <property type="match status" value="1"/>
</dbReference>
<dbReference type="InterPro" id="IPR001295">
    <property type="entry name" value="Dihydroorotate_DH_CS"/>
</dbReference>
<dbReference type="GO" id="GO:0006207">
    <property type="term" value="P:'de novo' pyrimidine nucleobase biosynthetic process"/>
    <property type="evidence" value="ECO:0007669"/>
    <property type="project" value="InterPro"/>
</dbReference>
<dbReference type="PANTHER" id="PTHR48109">
    <property type="entry name" value="DIHYDROOROTATE DEHYDROGENASE (QUINONE), MITOCHONDRIAL-RELATED"/>
    <property type="match status" value="1"/>
</dbReference>
<keyword evidence="7" id="KW-0288">FMN</keyword>
<keyword evidence="6" id="KW-0285">Flavoprotein</keyword>
<dbReference type="AlphaFoldDB" id="A0A381SNP0"/>
<dbReference type="InterPro" id="IPR050074">
    <property type="entry name" value="DHO_dehydrogenase"/>
</dbReference>
<protein>
    <recommendedName>
        <fullName evidence="5">dihydroorotate dehydrogenase (quinone)</fullName>
        <ecNumber evidence="5">1.3.5.2</ecNumber>
    </recommendedName>
</protein>
<evidence type="ECO:0000256" key="6">
    <source>
        <dbReference type="ARBA" id="ARBA00022630"/>
    </source>
</evidence>
<dbReference type="Gene3D" id="3.20.20.70">
    <property type="entry name" value="Aldolase class I"/>
    <property type="match status" value="1"/>
</dbReference>
<keyword evidence="8" id="KW-0560">Oxidoreductase</keyword>
<evidence type="ECO:0000256" key="2">
    <source>
        <dbReference type="ARBA" id="ARBA00004370"/>
    </source>
</evidence>
<evidence type="ECO:0000313" key="12">
    <source>
        <dbReference type="EMBL" id="SVA04918.1"/>
    </source>
</evidence>
<comment type="cofactor">
    <cofactor evidence="1">
        <name>FMN</name>
        <dbReference type="ChEBI" id="CHEBI:58210"/>
    </cofactor>
</comment>
<accession>A0A381SNP0</accession>
<evidence type="ECO:0000256" key="1">
    <source>
        <dbReference type="ARBA" id="ARBA00001917"/>
    </source>
</evidence>
<evidence type="ECO:0000256" key="9">
    <source>
        <dbReference type="ARBA" id="ARBA00023136"/>
    </source>
</evidence>
<evidence type="ECO:0000256" key="5">
    <source>
        <dbReference type="ARBA" id="ARBA00012791"/>
    </source>
</evidence>
<dbReference type="PANTHER" id="PTHR48109:SF4">
    <property type="entry name" value="DIHYDROOROTATE DEHYDROGENASE (QUINONE), MITOCHONDRIAL"/>
    <property type="match status" value="1"/>
</dbReference>
<evidence type="ECO:0000256" key="8">
    <source>
        <dbReference type="ARBA" id="ARBA00023002"/>
    </source>
</evidence>
<dbReference type="GO" id="GO:0005737">
    <property type="term" value="C:cytoplasm"/>
    <property type="evidence" value="ECO:0007669"/>
    <property type="project" value="InterPro"/>
</dbReference>
<comment type="subcellular location">
    <subcellularLocation>
        <location evidence="2">Membrane</location>
    </subcellularLocation>
</comment>
<evidence type="ECO:0000256" key="10">
    <source>
        <dbReference type="ARBA" id="ARBA00048639"/>
    </source>
</evidence>
<gene>
    <name evidence="12" type="ORF">METZ01_LOCUS57772</name>
</gene>
<dbReference type="UniPathway" id="UPA00070">
    <property type="reaction ID" value="UER00946"/>
</dbReference>
<keyword evidence="9" id="KW-0472">Membrane</keyword>